<feature type="compositionally biased region" description="Basic and acidic residues" evidence="1">
    <location>
        <begin position="25"/>
        <end position="38"/>
    </location>
</feature>
<accession>L5KVZ9</accession>
<protein>
    <submittedName>
        <fullName evidence="2">Uncharacterized protein</fullName>
    </submittedName>
</protein>
<reference evidence="3" key="1">
    <citation type="journal article" date="2013" name="Science">
        <title>Comparative analysis of bat genomes provides insight into the evolution of flight and immunity.</title>
        <authorList>
            <person name="Zhang G."/>
            <person name="Cowled C."/>
            <person name="Shi Z."/>
            <person name="Huang Z."/>
            <person name="Bishop-Lilly K.A."/>
            <person name="Fang X."/>
            <person name="Wynne J.W."/>
            <person name="Xiong Z."/>
            <person name="Baker M.L."/>
            <person name="Zhao W."/>
            <person name="Tachedjian M."/>
            <person name="Zhu Y."/>
            <person name="Zhou P."/>
            <person name="Jiang X."/>
            <person name="Ng J."/>
            <person name="Yang L."/>
            <person name="Wu L."/>
            <person name="Xiao J."/>
            <person name="Feng Y."/>
            <person name="Chen Y."/>
            <person name="Sun X."/>
            <person name="Zhang Y."/>
            <person name="Marsh G.A."/>
            <person name="Crameri G."/>
            <person name="Broder C.C."/>
            <person name="Frey K.G."/>
            <person name="Wang L.F."/>
            <person name="Wang J."/>
        </authorList>
    </citation>
    <scope>NUCLEOTIDE SEQUENCE [LARGE SCALE GENOMIC DNA]</scope>
</reference>
<evidence type="ECO:0000313" key="2">
    <source>
        <dbReference type="EMBL" id="ELK15360.1"/>
    </source>
</evidence>
<dbReference type="InParanoid" id="L5KVZ9"/>
<sequence length="81" mass="8848">MILSNSLKNSNGTFRIIGKHVGRAAERPVPVERHAGPERHRRALPAAAAEESSGEPPTETVHLGDATPDDHTVFTEGRTRW</sequence>
<proteinExistence type="predicted"/>
<organism evidence="2 3">
    <name type="scientific">Pteropus alecto</name>
    <name type="common">Black flying fox</name>
    <dbReference type="NCBI Taxonomy" id="9402"/>
    <lineage>
        <taxon>Eukaryota</taxon>
        <taxon>Metazoa</taxon>
        <taxon>Chordata</taxon>
        <taxon>Craniata</taxon>
        <taxon>Vertebrata</taxon>
        <taxon>Euteleostomi</taxon>
        <taxon>Mammalia</taxon>
        <taxon>Eutheria</taxon>
        <taxon>Laurasiatheria</taxon>
        <taxon>Chiroptera</taxon>
        <taxon>Yinpterochiroptera</taxon>
        <taxon>Pteropodoidea</taxon>
        <taxon>Pteropodidae</taxon>
        <taxon>Pteropodinae</taxon>
        <taxon>Pteropus</taxon>
    </lineage>
</organism>
<feature type="region of interest" description="Disordered" evidence="1">
    <location>
        <begin position="25"/>
        <end position="81"/>
    </location>
</feature>
<evidence type="ECO:0000313" key="3">
    <source>
        <dbReference type="Proteomes" id="UP000010552"/>
    </source>
</evidence>
<feature type="compositionally biased region" description="Basic and acidic residues" evidence="1">
    <location>
        <begin position="68"/>
        <end position="81"/>
    </location>
</feature>
<gene>
    <name evidence="2" type="ORF">PAL_GLEAN10010984</name>
</gene>
<dbReference type="AlphaFoldDB" id="L5KVZ9"/>
<dbReference type="Proteomes" id="UP000010552">
    <property type="component" value="Unassembled WGS sequence"/>
</dbReference>
<keyword evidence="3" id="KW-1185">Reference proteome</keyword>
<name>L5KVZ9_PTEAL</name>
<dbReference type="EMBL" id="KB030537">
    <property type="protein sequence ID" value="ELK15360.1"/>
    <property type="molecule type" value="Genomic_DNA"/>
</dbReference>
<evidence type="ECO:0000256" key="1">
    <source>
        <dbReference type="SAM" id="MobiDB-lite"/>
    </source>
</evidence>
<feature type="compositionally biased region" description="Low complexity" evidence="1">
    <location>
        <begin position="44"/>
        <end position="59"/>
    </location>
</feature>